<reference evidence="1" key="2">
    <citation type="journal article" date="2015" name="Data Brief">
        <title>Shoot transcriptome of the giant reed, Arundo donax.</title>
        <authorList>
            <person name="Barrero R.A."/>
            <person name="Guerrero F.D."/>
            <person name="Moolhuijzen P."/>
            <person name="Goolsby J.A."/>
            <person name="Tidwell J."/>
            <person name="Bellgard S.E."/>
            <person name="Bellgard M.I."/>
        </authorList>
    </citation>
    <scope>NUCLEOTIDE SEQUENCE</scope>
    <source>
        <tissue evidence="1">Shoot tissue taken approximately 20 cm above the soil surface</tissue>
    </source>
</reference>
<organism evidence="1">
    <name type="scientific">Arundo donax</name>
    <name type="common">Giant reed</name>
    <name type="synonym">Donax arundinaceus</name>
    <dbReference type="NCBI Taxonomy" id="35708"/>
    <lineage>
        <taxon>Eukaryota</taxon>
        <taxon>Viridiplantae</taxon>
        <taxon>Streptophyta</taxon>
        <taxon>Embryophyta</taxon>
        <taxon>Tracheophyta</taxon>
        <taxon>Spermatophyta</taxon>
        <taxon>Magnoliopsida</taxon>
        <taxon>Liliopsida</taxon>
        <taxon>Poales</taxon>
        <taxon>Poaceae</taxon>
        <taxon>PACMAD clade</taxon>
        <taxon>Arundinoideae</taxon>
        <taxon>Arundineae</taxon>
        <taxon>Arundo</taxon>
    </lineage>
</organism>
<proteinExistence type="predicted"/>
<dbReference type="EMBL" id="GBRH01273712">
    <property type="protein sequence ID" value="JAD24183.1"/>
    <property type="molecule type" value="Transcribed_RNA"/>
</dbReference>
<dbReference type="AlphaFoldDB" id="A0A0A8YEW2"/>
<sequence>MNLGLSIYFLTFLRGTM</sequence>
<protein>
    <submittedName>
        <fullName evidence="1">Uncharacterized protein</fullName>
    </submittedName>
</protein>
<accession>A0A0A8YEW2</accession>
<name>A0A0A8YEW2_ARUDO</name>
<reference evidence="1" key="1">
    <citation type="submission" date="2014-09" db="EMBL/GenBank/DDBJ databases">
        <authorList>
            <person name="Magalhaes I.L.F."/>
            <person name="Oliveira U."/>
            <person name="Santos F.R."/>
            <person name="Vidigal T.H.D.A."/>
            <person name="Brescovit A.D."/>
            <person name="Santos A.J."/>
        </authorList>
    </citation>
    <scope>NUCLEOTIDE SEQUENCE</scope>
    <source>
        <tissue evidence="1">Shoot tissue taken approximately 20 cm above the soil surface</tissue>
    </source>
</reference>
<evidence type="ECO:0000313" key="1">
    <source>
        <dbReference type="EMBL" id="JAD24183.1"/>
    </source>
</evidence>